<accession>A0A1S8DDW0</accession>
<sequence length="125" mass="14101">MEKKVLHWIATGRVGSSSKAMALAACEVQSAKSYPLDPGDLNRCLLMLQQVPEVRHHFDKIAALSEVWGRLIDRWGEIEATFLEEAGLDWSKQRRAPDTYRLMKEVIGNDPNVIQLGPGAQIRFQ</sequence>
<protein>
    <submittedName>
        <fullName evidence="1">Uncharacterized protein</fullName>
    </submittedName>
</protein>
<evidence type="ECO:0000313" key="1">
    <source>
        <dbReference type="EMBL" id="ONM43161.1"/>
    </source>
</evidence>
<dbReference type="Proteomes" id="UP000242847">
    <property type="component" value="Unassembled WGS sequence"/>
</dbReference>
<dbReference type="STRING" id="254161.SAMN05216256_10170"/>
<comment type="caution">
    <text evidence="1">The sequence shown here is derived from an EMBL/GenBank/DDBJ whole genome shotgun (WGS) entry which is preliminary data.</text>
</comment>
<organism evidence="1 2">
    <name type="scientific">Halopseudomonas pachastrellae</name>
    <dbReference type="NCBI Taxonomy" id="254161"/>
    <lineage>
        <taxon>Bacteria</taxon>
        <taxon>Pseudomonadati</taxon>
        <taxon>Pseudomonadota</taxon>
        <taxon>Gammaproteobacteria</taxon>
        <taxon>Pseudomonadales</taxon>
        <taxon>Pseudomonadaceae</taxon>
        <taxon>Halopseudomonas</taxon>
    </lineage>
</organism>
<evidence type="ECO:0000313" key="2">
    <source>
        <dbReference type="Proteomes" id="UP000242847"/>
    </source>
</evidence>
<dbReference type="EMBL" id="MUBC01000035">
    <property type="protein sequence ID" value="ONM43161.1"/>
    <property type="molecule type" value="Genomic_DNA"/>
</dbReference>
<proteinExistence type="predicted"/>
<name>A0A1S8DDW0_9GAMM</name>
<keyword evidence="2" id="KW-1185">Reference proteome</keyword>
<dbReference type="AlphaFoldDB" id="A0A1S8DDW0"/>
<reference evidence="1 2" key="1">
    <citation type="submission" date="2017-01" db="EMBL/GenBank/DDBJ databases">
        <title>Draft genome sequence of Pseudomonas pachastrellae type strain CCUG 46540T from a deep sea.</title>
        <authorList>
            <person name="Gomila M."/>
            <person name="Mulet M."/>
            <person name="Lalucat J."/>
            <person name="Garcia-Valdes E."/>
        </authorList>
    </citation>
    <scope>NUCLEOTIDE SEQUENCE [LARGE SCALE GENOMIC DNA]</scope>
    <source>
        <strain evidence="1 2">CCUG 46540</strain>
    </source>
</reference>
<gene>
    <name evidence="1" type="ORF">BXT89_14255</name>
</gene>